<evidence type="ECO:0000313" key="3">
    <source>
        <dbReference type="Proteomes" id="UP000828390"/>
    </source>
</evidence>
<evidence type="ECO:0000256" key="1">
    <source>
        <dbReference type="SAM" id="MobiDB-lite"/>
    </source>
</evidence>
<reference evidence="2" key="1">
    <citation type="journal article" date="2019" name="bioRxiv">
        <title>The Genome of the Zebra Mussel, Dreissena polymorpha: A Resource for Invasive Species Research.</title>
        <authorList>
            <person name="McCartney M.A."/>
            <person name="Auch B."/>
            <person name="Kono T."/>
            <person name="Mallez S."/>
            <person name="Zhang Y."/>
            <person name="Obille A."/>
            <person name="Becker A."/>
            <person name="Abrahante J.E."/>
            <person name="Garbe J."/>
            <person name="Badalamenti J.P."/>
            <person name="Herman A."/>
            <person name="Mangelson H."/>
            <person name="Liachko I."/>
            <person name="Sullivan S."/>
            <person name="Sone E.D."/>
            <person name="Koren S."/>
            <person name="Silverstein K.A.T."/>
            <person name="Beckman K.B."/>
            <person name="Gohl D.M."/>
        </authorList>
    </citation>
    <scope>NUCLEOTIDE SEQUENCE</scope>
    <source>
        <strain evidence="2">Duluth1</strain>
        <tissue evidence="2">Whole animal</tissue>
    </source>
</reference>
<proteinExistence type="predicted"/>
<accession>A0A9D4CFR7</accession>
<evidence type="ECO:0000313" key="2">
    <source>
        <dbReference type="EMBL" id="KAH3724428.1"/>
    </source>
</evidence>
<comment type="caution">
    <text evidence="2">The sequence shown here is derived from an EMBL/GenBank/DDBJ whole genome shotgun (WGS) entry which is preliminary data.</text>
</comment>
<dbReference type="EMBL" id="JAIWYP010000012">
    <property type="protein sequence ID" value="KAH3724428.1"/>
    <property type="molecule type" value="Genomic_DNA"/>
</dbReference>
<sequence length="62" mass="6857">MRSMSSANLKLEMGFSPMEIKVYGHREYPALSSKGKGKTGRERVGIPEGRPMLSRKSPPAVH</sequence>
<reference evidence="2" key="2">
    <citation type="submission" date="2020-11" db="EMBL/GenBank/DDBJ databases">
        <authorList>
            <person name="McCartney M.A."/>
            <person name="Auch B."/>
            <person name="Kono T."/>
            <person name="Mallez S."/>
            <person name="Becker A."/>
            <person name="Gohl D.M."/>
            <person name="Silverstein K.A.T."/>
            <person name="Koren S."/>
            <person name="Bechman K.B."/>
            <person name="Herman A."/>
            <person name="Abrahante J.E."/>
            <person name="Garbe J."/>
        </authorList>
    </citation>
    <scope>NUCLEOTIDE SEQUENCE</scope>
    <source>
        <strain evidence="2">Duluth1</strain>
        <tissue evidence="2">Whole animal</tissue>
    </source>
</reference>
<protein>
    <submittedName>
        <fullName evidence="2">Uncharacterized protein</fullName>
    </submittedName>
</protein>
<keyword evidence="3" id="KW-1185">Reference proteome</keyword>
<feature type="region of interest" description="Disordered" evidence="1">
    <location>
        <begin position="30"/>
        <end position="62"/>
    </location>
</feature>
<name>A0A9D4CFR7_DREPO</name>
<organism evidence="2 3">
    <name type="scientific">Dreissena polymorpha</name>
    <name type="common">Zebra mussel</name>
    <name type="synonym">Mytilus polymorpha</name>
    <dbReference type="NCBI Taxonomy" id="45954"/>
    <lineage>
        <taxon>Eukaryota</taxon>
        <taxon>Metazoa</taxon>
        <taxon>Spiralia</taxon>
        <taxon>Lophotrochozoa</taxon>
        <taxon>Mollusca</taxon>
        <taxon>Bivalvia</taxon>
        <taxon>Autobranchia</taxon>
        <taxon>Heteroconchia</taxon>
        <taxon>Euheterodonta</taxon>
        <taxon>Imparidentia</taxon>
        <taxon>Neoheterodontei</taxon>
        <taxon>Myida</taxon>
        <taxon>Dreissenoidea</taxon>
        <taxon>Dreissenidae</taxon>
        <taxon>Dreissena</taxon>
    </lineage>
</organism>
<dbReference type="AlphaFoldDB" id="A0A9D4CFR7"/>
<gene>
    <name evidence="2" type="ORF">DPMN_050244</name>
</gene>
<dbReference type="Proteomes" id="UP000828390">
    <property type="component" value="Unassembled WGS sequence"/>
</dbReference>